<dbReference type="PANTHER" id="PTHR30461:SF23">
    <property type="entry name" value="DNA RECOMBINASE-RELATED"/>
    <property type="match status" value="1"/>
</dbReference>
<dbReference type="CDD" id="cd00338">
    <property type="entry name" value="Ser_Recombinase"/>
    <property type="match status" value="1"/>
</dbReference>
<feature type="coiled-coil region" evidence="1">
    <location>
        <begin position="358"/>
        <end position="430"/>
    </location>
</feature>
<evidence type="ECO:0000256" key="1">
    <source>
        <dbReference type="SAM" id="Coils"/>
    </source>
</evidence>
<dbReference type="InterPro" id="IPR011109">
    <property type="entry name" value="DNA_bind_recombinase_dom"/>
</dbReference>
<dbReference type="InterPro" id="IPR038109">
    <property type="entry name" value="DNA_bind_recomb_sf"/>
</dbReference>
<dbReference type="InterPro" id="IPR025827">
    <property type="entry name" value="Zn_ribbon_recom_dom"/>
</dbReference>
<protein>
    <submittedName>
        <fullName evidence="4">DNA invertase Pin-like site-specific DNA recombinase</fullName>
    </submittedName>
</protein>
<dbReference type="Proteomes" id="UP001242313">
    <property type="component" value="Unassembled WGS sequence"/>
</dbReference>
<keyword evidence="1" id="KW-0175">Coiled coil</keyword>
<evidence type="ECO:0000259" key="3">
    <source>
        <dbReference type="PROSITE" id="PS51737"/>
    </source>
</evidence>
<gene>
    <name evidence="4" type="ORF">J2S25_004052</name>
</gene>
<feature type="domain" description="Recombinase" evidence="3">
    <location>
        <begin position="159"/>
        <end position="285"/>
    </location>
</feature>
<dbReference type="InterPro" id="IPR050639">
    <property type="entry name" value="SSR_resolvase"/>
</dbReference>
<feature type="domain" description="Resolvase/invertase-type recombinase catalytic" evidence="2">
    <location>
        <begin position="2"/>
        <end position="152"/>
    </location>
</feature>
<dbReference type="EMBL" id="JAUSUN010000054">
    <property type="protein sequence ID" value="MDQ0415806.1"/>
    <property type="molecule type" value="Genomic_DNA"/>
</dbReference>
<dbReference type="PROSITE" id="PS51737">
    <property type="entry name" value="RECOMBINASE_DNA_BIND"/>
    <property type="match status" value="1"/>
</dbReference>
<comment type="caution">
    <text evidence="4">The sequence shown here is derived from an EMBL/GenBank/DDBJ whole genome shotgun (WGS) entry which is preliminary data.</text>
</comment>
<dbReference type="RefSeq" id="WP_307192704.1">
    <property type="nucleotide sequence ID" value="NZ_JAUSUN010000054.1"/>
</dbReference>
<keyword evidence="5" id="KW-1185">Reference proteome</keyword>
<accession>A0ABU0G0U1</accession>
<dbReference type="PANTHER" id="PTHR30461">
    <property type="entry name" value="DNA-INVERTASE FROM LAMBDOID PROPHAGE"/>
    <property type="match status" value="1"/>
</dbReference>
<proteinExistence type="predicted"/>
<dbReference type="SMART" id="SM00857">
    <property type="entry name" value="Resolvase"/>
    <property type="match status" value="1"/>
</dbReference>
<sequence>MNYAVYGRVSTEKDEQLSSIENQIDICRNWLERNGFKWDENQVYVDEGITGTVFLDRPAIQLILDKAKKKEIEMVLFKSIHRMARDLKDALEIREVFTAHNVRVISIEEGYDSFIVGKNDMQFEMWSLFAAQYPRTLSISISAALAAKVRRGEHIGKVPYGYNRKDKKLEINDEEAEVIRRIYSWYNQDKWGFKRITHYLNDLGIKPKLKDKWQVTSVQRILSNPIYYGTFIHNQYTTVKIGGRKKQIRNPKEKWLVYEDQHPAIISKAEYEKANNREHKNNKKKITPWNEFRDILRCAHCGSNMVIMQSYKTKKDGTRTEWKYLKCSKYRRGGKHGCVNHEPIRYEKFREFIMQLLLEKGESIRLNFENEIKKKQKEDIKGMQQNILRLEKQKKKLLDLYLDENSPLNKEEFEEKRKEIEISINKSKEKALLLAHEDTAAANVESIKQAFSQLQYYDQDLHYAFQQLITSADISQDGTVDIKYTFEKMM</sequence>
<evidence type="ECO:0000313" key="4">
    <source>
        <dbReference type="EMBL" id="MDQ0415806.1"/>
    </source>
</evidence>
<dbReference type="InterPro" id="IPR006119">
    <property type="entry name" value="Resolv_N"/>
</dbReference>
<name>A0ABU0G0U1_9BACI</name>
<dbReference type="SUPFAM" id="SSF53041">
    <property type="entry name" value="Resolvase-like"/>
    <property type="match status" value="1"/>
</dbReference>
<evidence type="ECO:0000313" key="5">
    <source>
        <dbReference type="Proteomes" id="UP001242313"/>
    </source>
</evidence>
<dbReference type="Pfam" id="PF13408">
    <property type="entry name" value="Zn_ribbon_recom"/>
    <property type="match status" value="1"/>
</dbReference>
<dbReference type="Gene3D" id="3.90.1750.20">
    <property type="entry name" value="Putative Large Serine Recombinase, Chain B, Domain 2"/>
    <property type="match status" value="1"/>
</dbReference>
<dbReference type="PROSITE" id="PS51736">
    <property type="entry name" value="RECOMBINASES_3"/>
    <property type="match status" value="1"/>
</dbReference>
<evidence type="ECO:0000259" key="2">
    <source>
        <dbReference type="PROSITE" id="PS51736"/>
    </source>
</evidence>
<organism evidence="4 5">
    <name type="scientific">Mesobacillus stamsii</name>
    <dbReference type="NCBI Taxonomy" id="225347"/>
    <lineage>
        <taxon>Bacteria</taxon>
        <taxon>Bacillati</taxon>
        <taxon>Bacillota</taxon>
        <taxon>Bacilli</taxon>
        <taxon>Bacillales</taxon>
        <taxon>Bacillaceae</taxon>
        <taxon>Mesobacillus</taxon>
    </lineage>
</organism>
<reference evidence="4 5" key="1">
    <citation type="submission" date="2023-07" db="EMBL/GenBank/DDBJ databases">
        <title>Genomic Encyclopedia of Type Strains, Phase IV (KMG-IV): sequencing the most valuable type-strain genomes for metagenomic binning, comparative biology and taxonomic classification.</title>
        <authorList>
            <person name="Goeker M."/>
        </authorList>
    </citation>
    <scope>NUCLEOTIDE SEQUENCE [LARGE SCALE GENOMIC DNA]</scope>
    <source>
        <strain evidence="4 5">DSM 19598</strain>
    </source>
</reference>
<dbReference type="Pfam" id="PF07508">
    <property type="entry name" value="Recombinase"/>
    <property type="match status" value="1"/>
</dbReference>
<dbReference type="InterPro" id="IPR036162">
    <property type="entry name" value="Resolvase-like_N_sf"/>
</dbReference>
<dbReference type="Pfam" id="PF00239">
    <property type="entry name" value="Resolvase"/>
    <property type="match status" value="1"/>
</dbReference>
<dbReference type="Gene3D" id="3.40.50.1390">
    <property type="entry name" value="Resolvase, N-terminal catalytic domain"/>
    <property type="match status" value="1"/>
</dbReference>